<dbReference type="Pfam" id="PF13787">
    <property type="entry name" value="HXXEE"/>
    <property type="match status" value="1"/>
</dbReference>
<name>A0A3M8DC08_9BACL</name>
<evidence type="ECO:0000256" key="1">
    <source>
        <dbReference type="SAM" id="Phobius"/>
    </source>
</evidence>
<keyword evidence="1" id="KW-1133">Transmembrane helix</keyword>
<dbReference type="RefSeq" id="WP_122912161.1">
    <property type="nucleotide sequence ID" value="NZ_RHHT01000003.1"/>
</dbReference>
<protein>
    <submittedName>
        <fullName evidence="2">HXXEE domain-containing protein</fullName>
    </submittedName>
</protein>
<dbReference type="AlphaFoldDB" id="A0A3M8DC08"/>
<comment type="caution">
    <text evidence="2">The sequence shown here is derived from an EMBL/GenBank/DDBJ whole genome shotgun (WGS) entry which is preliminary data.</text>
</comment>
<feature type="transmembrane region" description="Helical" evidence="1">
    <location>
        <begin position="109"/>
        <end position="131"/>
    </location>
</feature>
<sequence>MELTHVIWMLLIVFVLHDLEEIIVVENWLIRHRERLARSIPAFAQKTFQPMLSMSTAQFSVAVTCIFAVLSAAVLLTVLTWQAGTYLTFFLVCLHVLFLHVFTHIGQSLLFRTYTPGVVTAVVLVLPYSVYTYYRLLAEGWISWSMIGETLPFSLLVIPVLYVALTLGEKAIKPLKG</sequence>
<reference evidence="2 3" key="1">
    <citation type="submission" date="2018-10" db="EMBL/GenBank/DDBJ databases">
        <title>Phylogenomics of Brevibacillus.</title>
        <authorList>
            <person name="Dunlap C."/>
        </authorList>
    </citation>
    <scope>NUCLEOTIDE SEQUENCE [LARGE SCALE GENOMIC DNA]</scope>
    <source>
        <strain evidence="2 3">JCM 15085</strain>
    </source>
</reference>
<dbReference type="Proteomes" id="UP000281915">
    <property type="component" value="Unassembled WGS sequence"/>
</dbReference>
<accession>A0A3M8DC08</accession>
<feature type="transmembrane region" description="Helical" evidence="1">
    <location>
        <begin position="83"/>
        <end position="102"/>
    </location>
</feature>
<dbReference type="EMBL" id="RHHT01000003">
    <property type="protein sequence ID" value="RNB85660.1"/>
    <property type="molecule type" value="Genomic_DNA"/>
</dbReference>
<dbReference type="InterPro" id="IPR025671">
    <property type="entry name" value="HXXEE"/>
</dbReference>
<evidence type="ECO:0000313" key="3">
    <source>
        <dbReference type="Proteomes" id="UP000281915"/>
    </source>
</evidence>
<feature type="transmembrane region" description="Helical" evidence="1">
    <location>
        <begin position="51"/>
        <end position="77"/>
    </location>
</feature>
<evidence type="ECO:0000313" key="2">
    <source>
        <dbReference type="EMBL" id="RNB85660.1"/>
    </source>
</evidence>
<keyword evidence="1" id="KW-0812">Transmembrane</keyword>
<gene>
    <name evidence="2" type="ORF">EDM58_03825</name>
</gene>
<feature type="transmembrane region" description="Helical" evidence="1">
    <location>
        <begin position="151"/>
        <end position="168"/>
    </location>
</feature>
<organism evidence="2 3">
    <name type="scientific">Brevibacillus panacihumi</name>
    <dbReference type="NCBI Taxonomy" id="497735"/>
    <lineage>
        <taxon>Bacteria</taxon>
        <taxon>Bacillati</taxon>
        <taxon>Bacillota</taxon>
        <taxon>Bacilli</taxon>
        <taxon>Bacillales</taxon>
        <taxon>Paenibacillaceae</taxon>
        <taxon>Brevibacillus</taxon>
    </lineage>
</organism>
<proteinExistence type="predicted"/>
<keyword evidence="1" id="KW-0472">Membrane</keyword>